<keyword evidence="1" id="KW-0812">Transmembrane</keyword>
<dbReference type="Pfam" id="PF10825">
    <property type="entry name" value="DUF2752"/>
    <property type="match status" value="1"/>
</dbReference>
<dbReference type="InterPro" id="IPR021215">
    <property type="entry name" value="DUF2752"/>
</dbReference>
<proteinExistence type="predicted"/>
<dbReference type="OrthoDB" id="9815897at2"/>
<dbReference type="AlphaFoldDB" id="A0A1I1HBE8"/>
<keyword evidence="1" id="KW-0472">Membrane</keyword>
<evidence type="ECO:0008006" key="4">
    <source>
        <dbReference type="Google" id="ProtNLM"/>
    </source>
</evidence>
<sequence length="119" mass="13828">MLCGIGVLALIISHYINQPICIFYRFIGIPCPTCGMTRAFENILKGNLIEALKFHPLFPLIFLFPMFFTKYSKKFIYILSAIFVSVWIIRMFLFFPNIPPMDINKNSILLKILSVLFNK</sequence>
<feature type="transmembrane region" description="Helical" evidence="1">
    <location>
        <begin position="75"/>
        <end position="95"/>
    </location>
</feature>
<evidence type="ECO:0000313" key="3">
    <source>
        <dbReference type="Proteomes" id="UP000199263"/>
    </source>
</evidence>
<name>A0A1I1HBE8_9CLOT</name>
<dbReference type="STRING" id="119641.SAMN05421842_101190"/>
<gene>
    <name evidence="2" type="ORF">SAMN05421842_101190</name>
</gene>
<keyword evidence="3" id="KW-1185">Reference proteome</keyword>
<evidence type="ECO:0000313" key="2">
    <source>
        <dbReference type="EMBL" id="SFC19308.1"/>
    </source>
</evidence>
<evidence type="ECO:0000256" key="1">
    <source>
        <dbReference type="SAM" id="Phobius"/>
    </source>
</evidence>
<organism evidence="2 3">
    <name type="scientific">Clostridium uliginosum</name>
    <dbReference type="NCBI Taxonomy" id="119641"/>
    <lineage>
        <taxon>Bacteria</taxon>
        <taxon>Bacillati</taxon>
        <taxon>Bacillota</taxon>
        <taxon>Clostridia</taxon>
        <taxon>Eubacteriales</taxon>
        <taxon>Clostridiaceae</taxon>
        <taxon>Clostridium</taxon>
    </lineage>
</organism>
<protein>
    <recommendedName>
        <fullName evidence="4">DUF2752 domain-containing protein</fullName>
    </recommendedName>
</protein>
<reference evidence="2 3" key="1">
    <citation type="submission" date="2016-10" db="EMBL/GenBank/DDBJ databases">
        <authorList>
            <person name="de Groot N.N."/>
        </authorList>
    </citation>
    <scope>NUCLEOTIDE SEQUENCE [LARGE SCALE GENOMIC DNA]</scope>
    <source>
        <strain evidence="2 3">DSM 12992</strain>
    </source>
</reference>
<dbReference type="EMBL" id="FOMG01000001">
    <property type="protein sequence ID" value="SFC19308.1"/>
    <property type="molecule type" value="Genomic_DNA"/>
</dbReference>
<keyword evidence="1" id="KW-1133">Transmembrane helix</keyword>
<feature type="transmembrane region" description="Helical" evidence="1">
    <location>
        <begin position="6"/>
        <end position="27"/>
    </location>
</feature>
<dbReference type="Proteomes" id="UP000199263">
    <property type="component" value="Unassembled WGS sequence"/>
</dbReference>
<accession>A0A1I1HBE8</accession>
<feature type="transmembrane region" description="Helical" evidence="1">
    <location>
        <begin position="48"/>
        <end position="69"/>
    </location>
</feature>